<dbReference type="AlphaFoldDB" id="A0A1H6ZYE9"/>
<keyword evidence="3" id="KW-1185">Reference proteome</keyword>
<protein>
    <submittedName>
        <fullName evidence="2">Outer membrane protein beta-barrel domain-containing protein</fullName>
    </submittedName>
</protein>
<feature type="chain" id="PRO_5011497000" evidence="1">
    <location>
        <begin position="24"/>
        <end position="248"/>
    </location>
</feature>
<dbReference type="STRING" id="1227549.SAMN05444007_105268"/>
<feature type="signal peptide" evidence="1">
    <location>
        <begin position="1"/>
        <end position="23"/>
    </location>
</feature>
<sequence length="248" mass="27149">MKPSSILTILTFCAGLVVGPARAQQSDWQYAASIYLFMPESTTAITTPTRRLESTLSFGDALDNLDMAFMGAVSASNGRWSVLADYMLTDLSFGAPSPDPAFGGINTTLKLQIFNGYVTYRAHQTGDVQVDLGAGLRWMDTDTSLTLLPGTSPQISAAANESWVDPVIVARLRARFSDRWSGTALVDYGGFSSDDETWQVLLTADYELNANWLLRGGYRIISADHRLDNGNDFEFEQSGPILGVTYRF</sequence>
<evidence type="ECO:0000313" key="3">
    <source>
        <dbReference type="Proteomes" id="UP000199379"/>
    </source>
</evidence>
<proteinExistence type="predicted"/>
<name>A0A1H6ZYE9_9RHOB</name>
<evidence type="ECO:0000256" key="1">
    <source>
        <dbReference type="SAM" id="SignalP"/>
    </source>
</evidence>
<dbReference type="EMBL" id="FNYD01000005">
    <property type="protein sequence ID" value="SEJ57214.1"/>
    <property type="molecule type" value="Genomic_DNA"/>
</dbReference>
<dbReference type="OrthoDB" id="6555107at2"/>
<dbReference type="InterPro" id="IPR011250">
    <property type="entry name" value="OMP/PagP_B-barrel"/>
</dbReference>
<reference evidence="2 3" key="1">
    <citation type="submission" date="2016-10" db="EMBL/GenBank/DDBJ databases">
        <authorList>
            <person name="de Groot N.N."/>
        </authorList>
    </citation>
    <scope>NUCLEOTIDE SEQUENCE [LARGE SCALE GENOMIC DNA]</scope>
    <source>
        <strain evidence="2 3">DSM 29340</strain>
    </source>
</reference>
<dbReference type="SUPFAM" id="SSF56925">
    <property type="entry name" value="OMPA-like"/>
    <property type="match status" value="1"/>
</dbReference>
<dbReference type="Proteomes" id="UP000199379">
    <property type="component" value="Unassembled WGS sequence"/>
</dbReference>
<evidence type="ECO:0000313" key="2">
    <source>
        <dbReference type="EMBL" id="SEJ57214.1"/>
    </source>
</evidence>
<keyword evidence="1" id="KW-0732">Signal</keyword>
<gene>
    <name evidence="2" type="ORF">SAMN05444007_105268</name>
</gene>
<organism evidence="2 3">
    <name type="scientific">Cribrihabitans marinus</name>
    <dbReference type="NCBI Taxonomy" id="1227549"/>
    <lineage>
        <taxon>Bacteria</taxon>
        <taxon>Pseudomonadati</taxon>
        <taxon>Pseudomonadota</taxon>
        <taxon>Alphaproteobacteria</taxon>
        <taxon>Rhodobacterales</taxon>
        <taxon>Paracoccaceae</taxon>
        <taxon>Cribrihabitans</taxon>
    </lineage>
</organism>
<dbReference type="RefSeq" id="WP_092366293.1">
    <property type="nucleotide sequence ID" value="NZ_BMGV01000005.1"/>
</dbReference>
<accession>A0A1H6ZYE9</accession>